<dbReference type="EMBL" id="DF143315">
    <property type="protein sequence ID" value="GAA52570.1"/>
    <property type="molecule type" value="Genomic_DNA"/>
</dbReference>
<name>G7YHY7_CLOSI</name>
<keyword evidence="3" id="KW-1185">Reference proteome</keyword>
<dbReference type="AlphaFoldDB" id="G7YHY7"/>
<reference key="2">
    <citation type="submission" date="2011-10" db="EMBL/GenBank/DDBJ databases">
        <title>The genome and transcriptome sequence of Clonorchis sinensis provide insights into the carcinogenic liver fluke.</title>
        <authorList>
            <person name="Wang X."/>
            <person name="Huang Y."/>
            <person name="Chen W."/>
            <person name="Liu H."/>
            <person name="Guo L."/>
            <person name="Chen Y."/>
            <person name="Luo F."/>
            <person name="Zhou W."/>
            <person name="Sun J."/>
            <person name="Mao Q."/>
            <person name="Liang P."/>
            <person name="Zhou C."/>
            <person name="Tian Y."/>
            <person name="Men J."/>
            <person name="Lv X."/>
            <person name="Huang L."/>
            <person name="Zhou J."/>
            <person name="Hu Y."/>
            <person name="Li R."/>
            <person name="Zhang F."/>
            <person name="Lei H."/>
            <person name="Li X."/>
            <person name="Hu X."/>
            <person name="Liang C."/>
            <person name="Xu J."/>
            <person name="Wu Z."/>
            <person name="Yu X."/>
        </authorList>
    </citation>
    <scope>NUCLEOTIDE SEQUENCE</scope>
    <source>
        <strain>Henan</strain>
    </source>
</reference>
<organism evidence="2 3">
    <name type="scientific">Clonorchis sinensis</name>
    <name type="common">Chinese liver fluke</name>
    <dbReference type="NCBI Taxonomy" id="79923"/>
    <lineage>
        <taxon>Eukaryota</taxon>
        <taxon>Metazoa</taxon>
        <taxon>Spiralia</taxon>
        <taxon>Lophotrochozoa</taxon>
        <taxon>Platyhelminthes</taxon>
        <taxon>Trematoda</taxon>
        <taxon>Digenea</taxon>
        <taxon>Opisthorchiida</taxon>
        <taxon>Opisthorchiata</taxon>
        <taxon>Opisthorchiidae</taxon>
        <taxon>Clonorchis</taxon>
    </lineage>
</organism>
<reference evidence="2" key="1">
    <citation type="journal article" date="2011" name="Genome Biol.">
        <title>The draft genome of the carcinogenic human liver fluke Clonorchis sinensis.</title>
        <authorList>
            <person name="Wang X."/>
            <person name="Chen W."/>
            <person name="Huang Y."/>
            <person name="Sun J."/>
            <person name="Men J."/>
            <person name="Liu H."/>
            <person name="Luo F."/>
            <person name="Guo L."/>
            <person name="Lv X."/>
            <person name="Deng C."/>
            <person name="Zhou C."/>
            <person name="Fan Y."/>
            <person name="Li X."/>
            <person name="Huang L."/>
            <person name="Hu Y."/>
            <person name="Liang C."/>
            <person name="Hu X."/>
            <person name="Xu J."/>
            <person name="Yu X."/>
        </authorList>
    </citation>
    <scope>NUCLEOTIDE SEQUENCE [LARGE SCALE GENOMIC DNA]</scope>
    <source>
        <strain evidence="2">Henan</strain>
    </source>
</reference>
<feature type="compositionally biased region" description="Acidic residues" evidence="1">
    <location>
        <begin position="228"/>
        <end position="410"/>
    </location>
</feature>
<feature type="region of interest" description="Disordered" evidence="1">
    <location>
        <begin position="171"/>
        <end position="418"/>
    </location>
</feature>
<dbReference type="Proteomes" id="UP000008909">
    <property type="component" value="Unassembled WGS sequence"/>
</dbReference>
<evidence type="ECO:0000313" key="2">
    <source>
        <dbReference type="EMBL" id="GAA52570.1"/>
    </source>
</evidence>
<accession>G7YHY7</accession>
<evidence type="ECO:0000256" key="1">
    <source>
        <dbReference type="SAM" id="MobiDB-lite"/>
    </source>
</evidence>
<sequence length="615" mass="67858">MGTKNTCLMTIHIGYTIFTYRQTEETGLAAHGYFKIRNMLLTVAIVHIDSMITFDRIHKVDSVKLMQFGARDDLTSERNPNLIAQISSNFRTNEHTVRIRKSGPARRCWFSQQIYYTRICGIYAGFRASVSLQGFTSYEVNLAAVLSKSTFGFPECFLVAAGRELSKNVHQPYEHKVEENGDKKNNADEENLEHDPQKEKKQGEEDDEKHEDQRHIDYENDQNVGEVGNEEEDEDRGADNNEEFADEQDDGGESDEVVDDGDVNDEDIGGEEGDSDAGSDASDFDENGGDGEEGDSDAGSDASDFDENGGDGEELFEEQAESDDENDQDVGEVGNEEEDEDGGADNNEEFADEQDDGGESDEVVDDGDVNDEDIGGEEGDSDAGSDASDFDENGGDGEELFEEQAESDMELDGHDAGKLIPSVVPDECKIYLNTLTNSEIVDSGESSLDSASDLPVVLPEFSTIVNNEYDDSTLGKDDMASELFEESMDEGDKRDESSEDHYVDLPGEEDVQQYKGVNTDETNHEFADPMNEEFDSNLGCWKFPKELPEEDESDRLLDQAVAATYRERKSGLEVGFRLGKAAESAPNETQLESESETMQSAEGEGQGEYTLGTGE</sequence>
<feature type="non-terminal residue" evidence="2">
    <location>
        <position position="615"/>
    </location>
</feature>
<proteinExistence type="predicted"/>
<feature type="compositionally biased region" description="Basic and acidic residues" evidence="1">
    <location>
        <begin position="171"/>
        <end position="203"/>
    </location>
</feature>
<feature type="compositionally biased region" description="Polar residues" evidence="1">
    <location>
        <begin position="586"/>
        <end position="600"/>
    </location>
</feature>
<evidence type="ECO:0000313" key="3">
    <source>
        <dbReference type="Proteomes" id="UP000008909"/>
    </source>
</evidence>
<protein>
    <submittedName>
        <fullName evidence="2">Uncharacterized protein</fullName>
    </submittedName>
</protein>
<feature type="region of interest" description="Disordered" evidence="1">
    <location>
        <begin position="580"/>
        <end position="615"/>
    </location>
</feature>
<gene>
    <name evidence="2" type="ORF">CLF_108368</name>
</gene>